<dbReference type="STRING" id="1742972.COMA1_90037"/>
<keyword evidence="11 14" id="KW-0378">Hydrolase</keyword>
<comment type="subunit">
    <text evidence="4 14">Monomer.</text>
</comment>
<proteinExistence type="inferred from homology"/>
<dbReference type="Proteomes" id="UP000199032">
    <property type="component" value="Unassembled WGS sequence"/>
</dbReference>
<dbReference type="InterPro" id="IPR003439">
    <property type="entry name" value="ABC_transporter-like_ATP-bd"/>
</dbReference>
<dbReference type="PANTHER" id="PTHR43553">
    <property type="entry name" value="HEAVY METAL TRANSPORTER"/>
    <property type="match status" value="1"/>
</dbReference>
<feature type="binding site" evidence="14">
    <location>
        <position position="12"/>
    </location>
    <ligand>
        <name>Mg(2+)</name>
        <dbReference type="ChEBI" id="CHEBI:18420"/>
        <label>1</label>
    </ligand>
</feature>
<feature type="binding site" evidence="14">
    <location>
        <position position="50"/>
    </location>
    <ligand>
        <name>Mg(2+)</name>
        <dbReference type="ChEBI" id="CHEBI:18420"/>
        <label>1</label>
    </ligand>
</feature>
<name>A0A0S4LXM3_9BACT</name>
<comment type="similarity">
    <text evidence="3 14">Belongs to the RNase H family.</text>
</comment>
<evidence type="ECO:0000256" key="2">
    <source>
        <dbReference type="ARBA" id="ARBA00004065"/>
    </source>
</evidence>
<dbReference type="GO" id="GO:0000287">
    <property type="term" value="F:magnesium ion binding"/>
    <property type="evidence" value="ECO:0007669"/>
    <property type="project" value="UniProtKB-UniRule"/>
</dbReference>
<dbReference type="GO" id="GO:0005524">
    <property type="term" value="F:ATP binding"/>
    <property type="evidence" value="ECO:0007669"/>
    <property type="project" value="UniProtKB-KW"/>
</dbReference>
<evidence type="ECO:0000256" key="14">
    <source>
        <dbReference type="HAMAP-Rule" id="MF_00042"/>
    </source>
</evidence>
<comment type="function">
    <text evidence="2 14">Endonuclease that specifically degrades the RNA of RNA-DNA hybrids.</text>
</comment>
<evidence type="ECO:0000256" key="7">
    <source>
        <dbReference type="ARBA" id="ARBA00022722"/>
    </source>
</evidence>
<sequence>MRNRRMIDIYTDGACSGNPGPGGWGVLVRDGKTETEFSGGEPATTNNRMELLAVIEALQSFSQPVQARVYTDSQYVQKGISEWIHSWKQRGWKTAGKEPVKNEDLWRRLDTLAASHTLEWHWVRGHNGHPENERVDALARAGLEQARRGRKPADRSAAVPVEPPPPSAKTTAIVEIQHATVYRGDTCVFSDFSFALYKGEHAAILGPNGAGKSTLLKLLSGEVHAMPNDETRWALFGDEQWNVWDVRKQIGIVSHDLQRDYLICAEGLNVILSGFYASNDTYAYQEFSKTQMTRAYEVMQELGVMDLSGRRFGHMSTGEQRRFLLGRALVHDPPVLVFDEPTSSLDLKACFQYLDLLRAQMAKGKTVLLVTHHLHEIPPEIDRVIFLKEGNIVADGPKSKLLTSEQVSRLFDSKTTLLQANGWYQALPG</sequence>
<feature type="domain" description="ABC transporter" evidence="17">
    <location>
        <begin position="174"/>
        <end position="414"/>
    </location>
</feature>
<keyword evidence="6" id="KW-0813">Transport</keyword>
<feature type="region of interest" description="Disordered" evidence="15">
    <location>
        <begin position="146"/>
        <end position="169"/>
    </location>
</feature>
<protein>
    <recommendedName>
        <fullName evidence="5 14">Ribonuclease H</fullName>
        <shortName evidence="14">RNase H</shortName>
        <ecNumber evidence="5 14">3.1.26.4</ecNumber>
    </recommendedName>
</protein>
<evidence type="ECO:0000259" key="16">
    <source>
        <dbReference type="PROSITE" id="PS50879"/>
    </source>
</evidence>
<keyword evidence="12" id="KW-0067">ATP-binding</keyword>
<feature type="binding site" evidence="14">
    <location>
        <position position="72"/>
    </location>
    <ligand>
        <name>Mg(2+)</name>
        <dbReference type="ChEBI" id="CHEBI:18420"/>
        <label>1</label>
    </ligand>
</feature>
<evidence type="ECO:0000256" key="8">
    <source>
        <dbReference type="ARBA" id="ARBA00022723"/>
    </source>
</evidence>
<dbReference type="SMART" id="SM00382">
    <property type="entry name" value="AAA"/>
    <property type="match status" value="1"/>
</dbReference>
<evidence type="ECO:0000256" key="5">
    <source>
        <dbReference type="ARBA" id="ARBA00012180"/>
    </source>
</evidence>
<keyword evidence="8 14" id="KW-0479">Metal-binding</keyword>
<dbReference type="Gene3D" id="3.30.420.10">
    <property type="entry name" value="Ribonuclease H-like superfamily/Ribonuclease H"/>
    <property type="match status" value="1"/>
</dbReference>
<dbReference type="InterPro" id="IPR003593">
    <property type="entry name" value="AAA+_ATPase"/>
</dbReference>
<feature type="binding site" evidence="14">
    <location>
        <position position="12"/>
    </location>
    <ligand>
        <name>Mg(2+)</name>
        <dbReference type="ChEBI" id="CHEBI:18420"/>
        <label>2</label>
    </ligand>
</feature>
<evidence type="ECO:0000259" key="17">
    <source>
        <dbReference type="PROSITE" id="PS50893"/>
    </source>
</evidence>
<keyword evidence="9" id="KW-0547">Nucleotide-binding</keyword>
<keyword evidence="14" id="KW-0963">Cytoplasm</keyword>
<evidence type="ECO:0000256" key="9">
    <source>
        <dbReference type="ARBA" id="ARBA00022741"/>
    </source>
</evidence>
<comment type="catalytic activity">
    <reaction evidence="1 14">
        <text>Endonucleolytic cleavage to 5'-phosphomonoester.</text>
        <dbReference type="EC" id="3.1.26.4"/>
    </reaction>
</comment>
<gene>
    <name evidence="14" type="primary">rnhA</name>
    <name evidence="18" type="ORF">COMA1_90037</name>
</gene>
<dbReference type="SUPFAM" id="SSF52540">
    <property type="entry name" value="P-loop containing nucleoside triphosphate hydrolases"/>
    <property type="match status" value="1"/>
</dbReference>
<evidence type="ECO:0000256" key="12">
    <source>
        <dbReference type="ARBA" id="ARBA00022840"/>
    </source>
</evidence>
<dbReference type="FunFam" id="3.30.420.10:FF:000089">
    <property type="entry name" value="Ribonuclease H"/>
    <property type="match status" value="1"/>
</dbReference>
<evidence type="ECO:0000256" key="15">
    <source>
        <dbReference type="SAM" id="MobiDB-lite"/>
    </source>
</evidence>
<dbReference type="GO" id="GO:0043190">
    <property type="term" value="C:ATP-binding cassette (ABC) transporter complex"/>
    <property type="evidence" value="ECO:0007669"/>
    <property type="project" value="TreeGrafter"/>
</dbReference>
<evidence type="ECO:0000256" key="10">
    <source>
        <dbReference type="ARBA" id="ARBA00022759"/>
    </source>
</evidence>
<dbReference type="EC" id="3.1.26.4" evidence="5 14"/>
<dbReference type="NCBIfam" id="NF001236">
    <property type="entry name" value="PRK00203.1"/>
    <property type="match status" value="1"/>
</dbReference>
<evidence type="ECO:0000313" key="19">
    <source>
        <dbReference type="Proteomes" id="UP000199032"/>
    </source>
</evidence>
<dbReference type="InterPro" id="IPR036397">
    <property type="entry name" value="RNaseH_sf"/>
</dbReference>
<evidence type="ECO:0000256" key="11">
    <source>
        <dbReference type="ARBA" id="ARBA00022801"/>
    </source>
</evidence>
<dbReference type="GO" id="GO:0005737">
    <property type="term" value="C:cytoplasm"/>
    <property type="evidence" value="ECO:0007669"/>
    <property type="project" value="UniProtKB-SubCell"/>
</dbReference>
<evidence type="ECO:0000256" key="13">
    <source>
        <dbReference type="ARBA" id="ARBA00022842"/>
    </source>
</evidence>
<dbReference type="Pfam" id="PF00075">
    <property type="entry name" value="RNase_H"/>
    <property type="match status" value="1"/>
</dbReference>
<dbReference type="GO" id="GO:0003676">
    <property type="term" value="F:nucleic acid binding"/>
    <property type="evidence" value="ECO:0007669"/>
    <property type="project" value="InterPro"/>
</dbReference>
<dbReference type="PROSITE" id="PS50879">
    <property type="entry name" value="RNASE_H_1"/>
    <property type="match status" value="1"/>
</dbReference>
<dbReference type="HAMAP" id="MF_00042">
    <property type="entry name" value="RNase_H"/>
    <property type="match status" value="1"/>
</dbReference>
<feature type="binding site" evidence="14">
    <location>
        <position position="136"/>
    </location>
    <ligand>
        <name>Mg(2+)</name>
        <dbReference type="ChEBI" id="CHEBI:18420"/>
        <label>2</label>
    </ligand>
</feature>
<keyword evidence="19" id="KW-1185">Reference proteome</keyword>
<dbReference type="InterPro" id="IPR002156">
    <property type="entry name" value="RNaseH_domain"/>
</dbReference>
<organism evidence="18 19">
    <name type="scientific">Candidatus Nitrospira nitrosa</name>
    <dbReference type="NCBI Taxonomy" id="1742972"/>
    <lineage>
        <taxon>Bacteria</taxon>
        <taxon>Pseudomonadati</taxon>
        <taxon>Nitrospirota</taxon>
        <taxon>Nitrospiria</taxon>
        <taxon>Nitrospirales</taxon>
        <taxon>Nitrospiraceae</taxon>
        <taxon>Nitrospira</taxon>
    </lineage>
</organism>
<feature type="domain" description="RNase H type-1" evidence="16">
    <location>
        <begin position="3"/>
        <end position="144"/>
    </location>
</feature>
<keyword evidence="13 14" id="KW-0460">Magnesium</keyword>
<evidence type="ECO:0000256" key="6">
    <source>
        <dbReference type="ARBA" id="ARBA00022448"/>
    </source>
</evidence>
<dbReference type="Gene3D" id="3.40.50.300">
    <property type="entry name" value="P-loop containing nucleotide triphosphate hydrolases"/>
    <property type="match status" value="1"/>
</dbReference>
<evidence type="ECO:0000256" key="3">
    <source>
        <dbReference type="ARBA" id="ARBA00005300"/>
    </source>
</evidence>
<keyword evidence="10 14" id="KW-0255">Endonuclease</keyword>
<dbReference type="GO" id="GO:0016887">
    <property type="term" value="F:ATP hydrolysis activity"/>
    <property type="evidence" value="ECO:0007669"/>
    <property type="project" value="InterPro"/>
</dbReference>
<comment type="subcellular location">
    <subcellularLocation>
        <location evidence="14">Cytoplasm</location>
    </subcellularLocation>
</comment>
<evidence type="ECO:0000313" key="18">
    <source>
        <dbReference type="EMBL" id="CUS39746.1"/>
    </source>
</evidence>
<dbReference type="GO" id="GO:0004523">
    <property type="term" value="F:RNA-DNA hybrid ribonuclease activity"/>
    <property type="evidence" value="ECO:0007669"/>
    <property type="project" value="UniProtKB-UniRule"/>
</dbReference>
<dbReference type="CDD" id="cd09278">
    <property type="entry name" value="RNase_HI_prokaryote_like"/>
    <property type="match status" value="1"/>
</dbReference>
<evidence type="ECO:0000256" key="1">
    <source>
        <dbReference type="ARBA" id="ARBA00000077"/>
    </source>
</evidence>
<dbReference type="EMBL" id="CZQA01000015">
    <property type="protein sequence ID" value="CUS39746.1"/>
    <property type="molecule type" value="Genomic_DNA"/>
</dbReference>
<dbReference type="InterPro" id="IPR012337">
    <property type="entry name" value="RNaseH-like_sf"/>
</dbReference>
<dbReference type="SUPFAM" id="SSF53098">
    <property type="entry name" value="Ribonuclease H-like"/>
    <property type="match status" value="1"/>
</dbReference>
<reference evidence="18 19" key="1">
    <citation type="submission" date="2015-10" db="EMBL/GenBank/DDBJ databases">
        <authorList>
            <person name="Gilbert D.G."/>
        </authorList>
    </citation>
    <scope>NUCLEOTIDE SEQUENCE [LARGE SCALE GENOMIC DNA]</scope>
    <source>
        <strain evidence="18">COMA1</strain>
    </source>
</reference>
<dbReference type="InterPro" id="IPR050095">
    <property type="entry name" value="ECF_ABC_transporter_ATP-bd"/>
</dbReference>
<dbReference type="PROSITE" id="PS50893">
    <property type="entry name" value="ABC_TRANSPORTER_2"/>
    <property type="match status" value="1"/>
</dbReference>
<keyword evidence="7 14" id="KW-0540">Nuclease</keyword>
<comment type="cofactor">
    <cofactor evidence="14">
        <name>Mg(2+)</name>
        <dbReference type="ChEBI" id="CHEBI:18420"/>
    </cofactor>
    <text evidence="14">Binds 1 Mg(2+) ion per subunit. May bind a second metal ion at a regulatory site, or after substrate binding.</text>
</comment>
<dbReference type="PANTHER" id="PTHR43553:SF3">
    <property type="entry name" value="ABC TRANSPORTER ATP-BINDING PROTEIN MODF"/>
    <property type="match status" value="1"/>
</dbReference>
<dbReference type="InterPro" id="IPR022892">
    <property type="entry name" value="RNaseHI"/>
</dbReference>
<dbReference type="AlphaFoldDB" id="A0A0S4LXM3"/>
<dbReference type="GO" id="GO:0042626">
    <property type="term" value="F:ATPase-coupled transmembrane transporter activity"/>
    <property type="evidence" value="ECO:0007669"/>
    <property type="project" value="TreeGrafter"/>
</dbReference>
<dbReference type="Pfam" id="PF00005">
    <property type="entry name" value="ABC_tran"/>
    <property type="match status" value="1"/>
</dbReference>
<evidence type="ECO:0000256" key="4">
    <source>
        <dbReference type="ARBA" id="ARBA00011245"/>
    </source>
</evidence>
<dbReference type="InterPro" id="IPR027417">
    <property type="entry name" value="P-loop_NTPase"/>
</dbReference>
<accession>A0A0S4LXM3</accession>
<dbReference type="GO" id="GO:0006401">
    <property type="term" value="P:RNA catabolic process"/>
    <property type="evidence" value="ECO:0007669"/>
    <property type="project" value="UniProtKB-UniRule"/>
</dbReference>